<organism evidence="1 2">
    <name type="scientific">Coprinellus micaceus</name>
    <name type="common">Glistening ink-cap mushroom</name>
    <name type="synonym">Coprinus micaceus</name>
    <dbReference type="NCBI Taxonomy" id="71717"/>
    <lineage>
        <taxon>Eukaryota</taxon>
        <taxon>Fungi</taxon>
        <taxon>Dikarya</taxon>
        <taxon>Basidiomycota</taxon>
        <taxon>Agaricomycotina</taxon>
        <taxon>Agaricomycetes</taxon>
        <taxon>Agaricomycetidae</taxon>
        <taxon>Agaricales</taxon>
        <taxon>Agaricineae</taxon>
        <taxon>Psathyrellaceae</taxon>
        <taxon>Coprinellus</taxon>
    </lineage>
</organism>
<evidence type="ECO:0000313" key="2">
    <source>
        <dbReference type="Proteomes" id="UP000298030"/>
    </source>
</evidence>
<proteinExistence type="predicted"/>
<reference evidence="1 2" key="1">
    <citation type="journal article" date="2019" name="Nat. Ecol. Evol.">
        <title>Megaphylogeny resolves global patterns of mushroom evolution.</title>
        <authorList>
            <person name="Varga T."/>
            <person name="Krizsan K."/>
            <person name="Foldi C."/>
            <person name="Dima B."/>
            <person name="Sanchez-Garcia M."/>
            <person name="Sanchez-Ramirez S."/>
            <person name="Szollosi G.J."/>
            <person name="Szarkandi J.G."/>
            <person name="Papp V."/>
            <person name="Albert L."/>
            <person name="Andreopoulos W."/>
            <person name="Angelini C."/>
            <person name="Antonin V."/>
            <person name="Barry K.W."/>
            <person name="Bougher N.L."/>
            <person name="Buchanan P."/>
            <person name="Buyck B."/>
            <person name="Bense V."/>
            <person name="Catcheside P."/>
            <person name="Chovatia M."/>
            <person name="Cooper J."/>
            <person name="Damon W."/>
            <person name="Desjardin D."/>
            <person name="Finy P."/>
            <person name="Geml J."/>
            <person name="Haridas S."/>
            <person name="Hughes K."/>
            <person name="Justo A."/>
            <person name="Karasinski D."/>
            <person name="Kautmanova I."/>
            <person name="Kiss B."/>
            <person name="Kocsube S."/>
            <person name="Kotiranta H."/>
            <person name="LaButti K.M."/>
            <person name="Lechner B.E."/>
            <person name="Liimatainen K."/>
            <person name="Lipzen A."/>
            <person name="Lukacs Z."/>
            <person name="Mihaltcheva S."/>
            <person name="Morgado L.N."/>
            <person name="Niskanen T."/>
            <person name="Noordeloos M.E."/>
            <person name="Ohm R.A."/>
            <person name="Ortiz-Santana B."/>
            <person name="Ovrebo C."/>
            <person name="Racz N."/>
            <person name="Riley R."/>
            <person name="Savchenko A."/>
            <person name="Shiryaev A."/>
            <person name="Soop K."/>
            <person name="Spirin V."/>
            <person name="Szebenyi C."/>
            <person name="Tomsovsky M."/>
            <person name="Tulloss R.E."/>
            <person name="Uehling J."/>
            <person name="Grigoriev I.V."/>
            <person name="Vagvolgyi C."/>
            <person name="Papp T."/>
            <person name="Martin F.M."/>
            <person name="Miettinen O."/>
            <person name="Hibbett D.S."/>
            <person name="Nagy L.G."/>
        </authorList>
    </citation>
    <scope>NUCLEOTIDE SEQUENCE [LARGE SCALE GENOMIC DNA]</scope>
    <source>
        <strain evidence="1 2">FP101781</strain>
    </source>
</reference>
<protein>
    <submittedName>
        <fullName evidence="1">Uncharacterized protein</fullName>
    </submittedName>
</protein>
<sequence>MHNADPTKEAISMDPRPRAMALSSRLSKGTLELGERMTGIRKVYAVCYCTLVMSLIGRKKDMWARDVTCAIMGEACTGGGTSEGYGPPSLARADGSLSSHSVLHPDHWNLAHSMVVRNGLRLIAPIKSEYHSLKEAPITELASRSSLASPETSRLAEPGVNCTALRVWLDFVGRGLTKLSASSAFGRESNRKREGEGGWRGHATRTLAHVVPKAWMSSPEAQRLEAGARGYTTLLVEGIATCYVSEVVYSLAKGAWSSNTSAIYAKERPSTGSSPATLPLKRGRVFNCT</sequence>
<keyword evidence="2" id="KW-1185">Reference proteome</keyword>
<comment type="caution">
    <text evidence="1">The sequence shown here is derived from an EMBL/GenBank/DDBJ whole genome shotgun (WGS) entry which is preliminary data.</text>
</comment>
<evidence type="ECO:0000313" key="1">
    <source>
        <dbReference type="EMBL" id="TEB40092.1"/>
    </source>
</evidence>
<gene>
    <name evidence="1" type="ORF">FA13DRAFT_1704189</name>
</gene>
<accession>A0A4Y7U2S4</accession>
<dbReference type="Proteomes" id="UP000298030">
    <property type="component" value="Unassembled WGS sequence"/>
</dbReference>
<dbReference type="EMBL" id="QPFP01000001">
    <property type="protein sequence ID" value="TEB40092.1"/>
    <property type="molecule type" value="Genomic_DNA"/>
</dbReference>
<name>A0A4Y7U2S4_COPMI</name>
<dbReference type="AlphaFoldDB" id="A0A4Y7U2S4"/>